<dbReference type="EMBL" id="LSRX01000090">
    <property type="protein sequence ID" value="OLQ09815.1"/>
    <property type="molecule type" value="Genomic_DNA"/>
</dbReference>
<gene>
    <name evidence="2" type="ORF">AK812_SmicGene6556</name>
</gene>
<evidence type="ECO:0000256" key="1">
    <source>
        <dbReference type="SAM" id="SignalP"/>
    </source>
</evidence>
<reference evidence="2 3" key="1">
    <citation type="submission" date="2016-02" db="EMBL/GenBank/DDBJ databases">
        <title>Genome analysis of coral dinoflagellate symbionts highlights evolutionary adaptations to a symbiotic lifestyle.</title>
        <authorList>
            <person name="Aranda M."/>
            <person name="Li Y."/>
            <person name="Liew Y.J."/>
            <person name="Baumgarten S."/>
            <person name="Simakov O."/>
            <person name="Wilson M."/>
            <person name="Piel J."/>
            <person name="Ashoor H."/>
            <person name="Bougouffa S."/>
            <person name="Bajic V.B."/>
            <person name="Ryu T."/>
            <person name="Ravasi T."/>
            <person name="Bayer T."/>
            <person name="Micklem G."/>
            <person name="Kim H."/>
            <person name="Bhak J."/>
            <person name="Lajeunesse T.C."/>
            <person name="Voolstra C.R."/>
        </authorList>
    </citation>
    <scope>NUCLEOTIDE SEQUENCE [LARGE SCALE GENOMIC DNA]</scope>
    <source>
        <strain evidence="2 3">CCMP2467</strain>
    </source>
</reference>
<organism evidence="2 3">
    <name type="scientific">Symbiodinium microadriaticum</name>
    <name type="common">Dinoflagellate</name>
    <name type="synonym">Zooxanthella microadriatica</name>
    <dbReference type="NCBI Taxonomy" id="2951"/>
    <lineage>
        <taxon>Eukaryota</taxon>
        <taxon>Sar</taxon>
        <taxon>Alveolata</taxon>
        <taxon>Dinophyceae</taxon>
        <taxon>Suessiales</taxon>
        <taxon>Symbiodiniaceae</taxon>
        <taxon>Symbiodinium</taxon>
    </lineage>
</organism>
<dbReference type="OrthoDB" id="409020at2759"/>
<evidence type="ECO:0008006" key="4">
    <source>
        <dbReference type="Google" id="ProtNLM"/>
    </source>
</evidence>
<evidence type="ECO:0000313" key="3">
    <source>
        <dbReference type="Proteomes" id="UP000186817"/>
    </source>
</evidence>
<dbReference type="Proteomes" id="UP000186817">
    <property type="component" value="Unassembled WGS sequence"/>
</dbReference>
<accession>A0A1Q9EQV0</accession>
<name>A0A1Q9EQV0_SYMMI</name>
<keyword evidence="3" id="KW-1185">Reference proteome</keyword>
<evidence type="ECO:0000313" key="2">
    <source>
        <dbReference type="EMBL" id="OLQ09815.1"/>
    </source>
</evidence>
<keyword evidence="1" id="KW-0732">Signal</keyword>
<protein>
    <recommendedName>
        <fullName evidence="4">SH3b domain-containing protein</fullName>
    </recommendedName>
</protein>
<comment type="caution">
    <text evidence="2">The sequence shown here is derived from an EMBL/GenBank/DDBJ whole genome shotgun (WGS) entry which is preliminary data.</text>
</comment>
<sequence length="188" mass="20845">MAARLSFRRGIVVSALLLSVVFHGAQTFCNHSIVRYRVSRTARANSLDSESGLYKASTNIKVRMAPDVNAPTLAGAESQKLKSGEWISMIKAGDVFQCSEMRTRDGQVYLKLADQDGWVFGKGVSGEWTGRDIVVPVPDSEALEAKARIVKDTMERQLIRDDSDKFALYLVGGALFLVALERLWEEFV</sequence>
<dbReference type="AlphaFoldDB" id="A0A1Q9EQV0"/>
<proteinExistence type="predicted"/>
<feature type="chain" id="PRO_5012073546" description="SH3b domain-containing protein" evidence="1">
    <location>
        <begin position="28"/>
        <end position="188"/>
    </location>
</feature>
<feature type="signal peptide" evidence="1">
    <location>
        <begin position="1"/>
        <end position="27"/>
    </location>
</feature>